<protein>
    <submittedName>
        <fullName evidence="2">Uncharacterized protein</fullName>
    </submittedName>
</protein>
<keyword evidence="1" id="KW-0472">Membrane</keyword>
<dbReference type="EMBL" id="JAIXMP010000015">
    <property type="protein sequence ID" value="KAI9261584.1"/>
    <property type="molecule type" value="Genomic_DNA"/>
</dbReference>
<name>A0AAD5JZ28_9FUNG</name>
<dbReference type="Proteomes" id="UP001209540">
    <property type="component" value="Unassembled WGS sequence"/>
</dbReference>
<feature type="transmembrane region" description="Helical" evidence="1">
    <location>
        <begin position="82"/>
        <end position="108"/>
    </location>
</feature>
<gene>
    <name evidence="2" type="ORF">BDA99DRAFT_537968</name>
</gene>
<dbReference type="AlphaFoldDB" id="A0AAD5JZ28"/>
<evidence type="ECO:0000313" key="2">
    <source>
        <dbReference type="EMBL" id="KAI9261584.1"/>
    </source>
</evidence>
<accession>A0AAD5JZ28</accession>
<sequence length="118" mass="13014">MDPLPLVISLPGLELWSLLVCLVFRSGGGLPLGRWCIGHALAGLQFNTGNSLILVIDVLGCFYILVGLQFNSGGWCLWECIYMLLPVFSLIPDFGVLECIIILLLAGLQFNSEIWEFI</sequence>
<evidence type="ECO:0000256" key="1">
    <source>
        <dbReference type="SAM" id="Phobius"/>
    </source>
</evidence>
<feature type="transmembrane region" description="Helical" evidence="1">
    <location>
        <begin position="15"/>
        <end position="37"/>
    </location>
</feature>
<reference evidence="2" key="1">
    <citation type="journal article" date="2022" name="IScience">
        <title>Evolution of zygomycete secretomes and the origins of terrestrial fungal ecologies.</title>
        <authorList>
            <person name="Chang Y."/>
            <person name="Wang Y."/>
            <person name="Mondo S."/>
            <person name="Ahrendt S."/>
            <person name="Andreopoulos W."/>
            <person name="Barry K."/>
            <person name="Beard J."/>
            <person name="Benny G.L."/>
            <person name="Blankenship S."/>
            <person name="Bonito G."/>
            <person name="Cuomo C."/>
            <person name="Desiro A."/>
            <person name="Gervers K.A."/>
            <person name="Hundley H."/>
            <person name="Kuo A."/>
            <person name="LaButti K."/>
            <person name="Lang B.F."/>
            <person name="Lipzen A."/>
            <person name="O'Donnell K."/>
            <person name="Pangilinan J."/>
            <person name="Reynolds N."/>
            <person name="Sandor L."/>
            <person name="Smith M.E."/>
            <person name="Tsang A."/>
            <person name="Grigoriev I.V."/>
            <person name="Stajich J.E."/>
            <person name="Spatafora J.W."/>
        </authorList>
    </citation>
    <scope>NUCLEOTIDE SEQUENCE</scope>
    <source>
        <strain evidence="2">RSA 2281</strain>
    </source>
</reference>
<proteinExistence type="predicted"/>
<reference evidence="2" key="2">
    <citation type="submission" date="2023-02" db="EMBL/GenBank/DDBJ databases">
        <authorList>
            <consortium name="DOE Joint Genome Institute"/>
            <person name="Mondo S.J."/>
            <person name="Chang Y."/>
            <person name="Wang Y."/>
            <person name="Ahrendt S."/>
            <person name="Andreopoulos W."/>
            <person name="Barry K."/>
            <person name="Beard J."/>
            <person name="Benny G.L."/>
            <person name="Blankenship S."/>
            <person name="Bonito G."/>
            <person name="Cuomo C."/>
            <person name="Desiro A."/>
            <person name="Gervers K.A."/>
            <person name="Hundley H."/>
            <person name="Kuo A."/>
            <person name="LaButti K."/>
            <person name="Lang B.F."/>
            <person name="Lipzen A."/>
            <person name="O'Donnell K."/>
            <person name="Pangilinan J."/>
            <person name="Reynolds N."/>
            <person name="Sandor L."/>
            <person name="Smith M.W."/>
            <person name="Tsang A."/>
            <person name="Grigoriev I.V."/>
            <person name="Stajich J.E."/>
            <person name="Spatafora J.W."/>
        </authorList>
    </citation>
    <scope>NUCLEOTIDE SEQUENCE</scope>
    <source>
        <strain evidence="2">RSA 2281</strain>
    </source>
</reference>
<keyword evidence="1" id="KW-1133">Transmembrane helix</keyword>
<evidence type="ECO:0000313" key="3">
    <source>
        <dbReference type="Proteomes" id="UP001209540"/>
    </source>
</evidence>
<keyword evidence="3" id="KW-1185">Reference proteome</keyword>
<organism evidence="2 3">
    <name type="scientific">Phascolomyces articulosus</name>
    <dbReference type="NCBI Taxonomy" id="60185"/>
    <lineage>
        <taxon>Eukaryota</taxon>
        <taxon>Fungi</taxon>
        <taxon>Fungi incertae sedis</taxon>
        <taxon>Mucoromycota</taxon>
        <taxon>Mucoromycotina</taxon>
        <taxon>Mucoromycetes</taxon>
        <taxon>Mucorales</taxon>
        <taxon>Lichtheimiaceae</taxon>
        <taxon>Phascolomyces</taxon>
    </lineage>
</organism>
<keyword evidence="1" id="KW-0812">Transmembrane</keyword>
<comment type="caution">
    <text evidence="2">The sequence shown here is derived from an EMBL/GenBank/DDBJ whole genome shotgun (WGS) entry which is preliminary data.</text>
</comment>
<feature type="transmembrane region" description="Helical" evidence="1">
    <location>
        <begin position="49"/>
        <end position="70"/>
    </location>
</feature>